<keyword evidence="3" id="KW-1185">Reference proteome</keyword>
<evidence type="ECO:0008006" key="4">
    <source>
        <dbReference type="Google" id="ProtNLM"/>
    </source>
</evidence>
<dbReference type="AlphaFoldDB" id="A0AAN6XZZ0"/>
<dbReference type="Proteomes" id="UP001301769">
    <property type="component" value="Unassembled WGS sequence"/>
</dbReference>
<protein>
    <recommendedName>
        <fullName evidence="4">Secreted protein</fullName>
    </recommendedName>
</protein>
<evidence type="ECO:0000256" key="1">
    <source>
        <dbReference type="SAM" id="SignalP"/>
    </source>
</evidence>
<comment type="caution">
    <text evidence="2">The sequence shown here is derived from an EMBL/GenBank/DDBJ whole genome shotgun (WGS) entry which is preliminary data.</text>
</comment>
<evidence type="ECO:0000313" key="3">
    <source>
        <dbReference type="Proteomes" id="UP001301769"/>
    </source>
</evidence>
<feature type="signal peptide" evidence="1">
    <location>
        <begin position="1"/>
        <end position="20"/>
    </location>
</feature>
<accession>A0AAN6XZZ0</accession>
<evidence type="ECO:0000313" key="2">
    <source>
        <dbReference type="EMBL" id="KAK4208700.1"/>
    </source>
</evidence>
<feature type="chain" id="PRO_5042946791" description="Secreted protein" evidence="1">
    <location>
        <begin position="21"/>
        <end position="166"/>
    </location>
</feature>
<dbReference type="EMBL" id="MU858232">
    <property type="protein sequence ID" value="KAK4208700.1"/>
    <property type="molecule type" value="Genomic_DNA"/>
</dbReference>
<sequence length="166" mass="19264">MYLFFLFLPLFLCSFFDITGREEGHYGIPRTILFFFYQYLISLLCRSEVAISFPFAGLPAGTRSETCMCQMEKQGARQTGRQTAVVVAAMYVPRVRRISYSQCDDVGGGGWRHVVLFSLSPKRNKIANFFFLYFLLYLRYLCQSRALLLSQDNIYCLGAYGEERRR</sequence>
<reference evidence="2" key="1">
    <citation type="journal article" date="2023" name="Mol. Phylogenet. Evol.">
        <title>Genome-scale phylogeny and comparative genomics of the fungal order Sordariales.</title>
        <authorList>
            <person name="Hensen N."/>
            <person name="Bonometti L."/>
            <person name="Westerberg I."/>
            <person name="Brannstrom I.O."/>
            <person name="Guillou S."/>
            <person name="Cros-Aarteil S."/>
            <person name="Calhoun S."/>
            <person name="Haridas S."/>
            <person name="Kuo A."/>
            <person name="Mondo S."/>
            <person name="Pangilinan J."/>
            <person name="Riley R."/>
            <person name="LaButti K."/>
            <person name="Andreopoulos B."/>
            <person name="Lipzen A."/>
            <person name="Chen C."/>
            <person name="Yan M."/>
            <person name="Daum C."/>
            <person name="Ng V."/>
            <person name="Clum A."/>
            <person name="Steindorff A."/>
            <person name="Ohm R.A."/>
            <person name="Martin F."/>
            <person name="Silar P."/>
            <person name="Natvig D.O."/>
            <person name="Lalanne C."/>
            <person name="Gautier V."/>
            <person name="Ament-Velasquez S.L."/>
            <person name="Kruys A."/>
            <person name="Hutchinson M.I."/>
            <person name="Powell A.J."/>
            <person name="Barry K."/>
            <person name="Miller A.N."/>
            <person name="Grigoriev I.V."/>
            <person name="Debuchy R."/>
            <person name="Gladieux P."/>
            <person name="Hiltunen Thoren M."/>
            <person name="Johannesson H."/>
        </authorList>
    </citation>
    <scope>NUCLEOTIDE SEQUENCE</scope>
    <source>
        <strain evidence="2">PSN293</strain>
    </source>
</reference>
<reference evidence="2" key="2">
    <citation type="submission" date="2023-05" db="EMBL/GenBank/DDBJ databases">
        <authorList>
            <consortium name="Lawrence Berkeley National Laboratory"/>
            <person name="Steindorff A."/>
            <person name="Hensen N."/>
            <person name="Bonometti L."/>
            <person name="Westerberg I."/>
            <person name="Brannstrom I.O."/>
            <person name="Guillou S."/>
            <person name="Cros-Aarteil S."/>
            <person name="Calhoun S."/>
            <person name="Haridas S."/>
            <person name="Kuo A."/>
            <person name="Mondo S."/>
            <person name="Pangilinan J."/>
            <person name="Riley R."/>
            <person name="Labutti K."/>
            <person name="Andreopoulos B."/>
            <person name="Lipzen A."/>
            <person name="Chen C."/>
            <person name="Yanf M."/>
            <person name="Daum C."/>
            <person name="Ng V."/>
            <person name="Clum A."/>
            <person name="Ohm R."/>
            <person name="Martin F."/>
            <person name="Silar P."/>
            <person name="Natvig D."/>
            <person name="Lalanne C."/>
            <person name="Gautier V."/>
            <person name="Ament-Velasquez S.L."/>
            <person name="Kruys A."/>
            <person name="Hutchinson M.I."/>
            <person name="Powell A.J."/>
            <person name="Barry K."/>
            <person name="Miller A.N."/>
            <person name="Grigoriev I.V."/>
            <person name="Debuchy R."/>
            <person name="Gladieux P."/>
            <person name="Thoren M.H."/>
            <person name="Johannesson H."/>
        </authorList>
    </citation>
    <scope>NUCLEOTIDE SEQUENCE</scope>
    <source>
        <strain evidence="2">PSN293</strain>
    </source>
</reference>
<organism evidence="2 3">
    <name type="scientific">Rhypophila decipiens</name>
    <dbReference type="NCBI Taxonomy" id="261697"/>
    <lineage>
        <taxon>Eukaryota</taxon>
        <taxon>Fungi</taxon>
        <taxon>Dikarya</taxon>
        <taxon>Ascomycota</taxon>
        <taxon>Pezizomycotina</taxon>
        <taxon>Sordariomycetes</taxon>
        <taxon>Sordariomycetidae</taxon>
        <taxon>Sordariales</taxon>
        <taxon>Naviculisporaceae</taxon>
        <taxon>Rhypophila</taxon>
    </lineage>
</organism>
<proteinExistence type="predicted"/>
<name>A0AAN6XZZ0_9PEZI</name>
<keyword evidence="1" id="KW-0732">Signal</keyword>
<gene>
    <name evidence="2" type="ORF">QBC37DRAFT_66193</name>
</gene>